<dbReference type="AlphaFoldDB" id="A0A2K3P201"/>
<dbReference type="GO" id="GO:0006364">
    <property type="term" value="P:rRNA processing"/>
    <property type="evidence" value="ECO:0007669"/>
    <property type="project" value="TreeGrafter"/>
</dbReference>
<evidence type="ECO:0000256" key="8">
    <source>
        <dbReference type="SAM" id="MobiDB-lite"/>
    </source>
</evidence>
<comment type="subcellular location">
    <subcellularLocation>
        <location evidence="1">Nucleus</location>
    </subcellularLocation>
</comment>
<dbReference type="STRING" id="57577.A0A2K3P201"/>
<organism evidence="10 11">
    <name type="scientific">Trifolium pratense</name>
    <name type="common">Red clover</name>
    <dbReference type="NCBI Taxonomy" id="57577"/>
    <lineage>
        <taxon>Eukaryota</taxon>
        <taxon>Viridiplantae</taxon>
        <taxon>Streptophyta</taxon>
        <taxon>Embryophyta</taxon>
        <taxon>Tracheophyta</taxon>
        <taxon>Spermatophyta</taxon>
        <taxon>Magnoliopsida</taxon>
        <taxon>eudicotyledons</taxon>
        <taxon>Gunneridae</taxon>
        <taxon>Pentapetalae</taxon>
        <taxon>rosids</taxon>
        <taxon>fabids</taxon>
        <taxon>Fabales</taxon>
        <taxon>Fabaceae</taxon>
        <taxon>Papilionoideae</taxon>
        <taxon>50 kb inversion clade</taxon>
        <taxon>NPAAA clade</taxon>
        <taxon>Hologalegina</taxon>
        <taxon>IRL clade</taxon>
        <taxon>Trifolieae</taxon>
        <taxon>Trifolium</taxon>
    </lineage>
</organism>
<evidence type="ECO:0000256" key="2">
    <source>
        <dbReference type="ARBA" id="ARBA00022723"/>
    </source>
</evidence>
<dbReference type="InterPro" id="IPR039999">
    <property type="entry name" value="LYAR"/>
</dbReference>
<evidence type="ECO:0000313" key="11">
    <source>
        <dbReference type="Proteomes" id="UP000236291"/>
    </source>
</evidence>
<sequence length="360" mass="39955">MKHMMKALTFNRPYNPHVVIKNYARDYDIAKRVDRIVQACVLRGDWGFRHVEPRSDSVSVVKWLSSEECVINEDCGDNLKKPKLPNHFRSCSATKLSCIDCGQMFGQDTVQNHTQCITEAEKYGPKGQGKTLNAAAAKPVKDGKQRPVVDTNVGLSERPPWFCSLCNTKATSKQALLLHAEGKKHGAKARAFHASQQPPVQTDKPAPDAKDAVETASNGTVKDDKNAEQPKLQESSEQNNLKPGSEVSSEKKKRKLEALEGGLIKKCKNVTSVDTENGEVIQGEKAAEKKIKWKKFIKAALKTHSDGLKMKKLRKVVHKALQESGIVVNENELSEALEQKINSSSKFAVENKYVRLVAKD</sequence>
<dbReference type="InterPro" id="IPR014898">
    <property type="entry name" value="Znf_C2H2_LYAR"/>
</dbReference>
<dbReference type="InterPro" id="IPR036236">
    <property type="entry name" value="Znf_C2H2_sf"/>
</dbReference>
<dbReference type="GO" id="GO:0008270">
    <property type="term" value="F:zinc ion binding"/>
    <property type="evidence" value="ECO:0007669"/>
    <property type="project" value="UniProtKB-KW"/>
</dbReference>
<dbReference type="PANTHER" id="PTHR13100">
    <property type="entry name" value="CELL GROWTH-REGULATING NUCLEOLAR PROTEIN LYAR"/>
    <property type="match status" value="1"/>
</dbReference>
<dbReference type="Gene3D" id="3.30.1490.490">
    <property type="match status" value="1"/>
</dbReference>
<dbReference type="InterPro" id="IPR058719">
    <property type="entry name" value="WHD_LYAR"/>
</dbReference>
<reference evidence="10 11" key="1">
    <citation type="journal article" date="2014" name="Am. J. Bot.">
        <title>Genome assembly and annotation for red clover (Trifolium pratense; Fabaceae).</title>
        <authorList>
            <person name="Istvanek J."/>
            <person name="Jaros M."/>
            <person name="Krenek A."/>
            <person name="Repkova J."/>
        </authorList>
    </citation>
    <scope>NUCLEOTIDE SEQUENCE [LARGE SCALE GENOMIC DNA]</scope>
    <source>
        <strain evidence="11">cv. Tatra</strain>
        <tissue evidence="10">Young leaves</tissue>
    </source>
</reference>
<dbReference type="Pfam" id="PF12874">
    <property type="entry name" value="zf-met"/>
    <property type="match status" value="1"/>
</dbReference>
<feature type="compositionally biased region" description="Polar residues" evidence="8">
    <location>
        <begin position="232"/>
        <end position="242"/>
    </location>
</feature>
<dbReference type="SUPFAM" id="SSF57667">
    <property type="entry name" value="beta-beta-alpha zinc fingers"/>
    <property type="match status" value="2"/>
</dbReference>
<evidence type="ECO:0000256" key="3">
    <source>
        <dbReference type="ARBA" id="ARBA00022737"/>
    </source>
</evidence>
<gene>
    <name evidence="10" type="ORF">L195_g005857</name>
</gene>
<feature type="region of interest" description="Disordered" evidence="8">
    <location>
        <begin position="187"/>
        <end position="253"/>
    </location>
</feature>
<proteinExistence type="predicted"/>
<evidence type="ECO:0000256" key="7">
    <source>
        <dbReference type="PROSITE-ProRule" id="PRU01145"/>
    </source>
</evidence>
<evidence type="ECO:0000256" key="1">
    <source>
        <dbReference type="ARBA" id="ARBA00004123"/>
    </source>
</evidence>
<keyword evidence="5" id="KW-0862">Zinc</keyword>
<dbReference type="Gene3D" id="3.30.160.60">
    <property type="entry name" value="Classic Zinc Finger"/>
    <property type="match status" value="1"/>
</dbReference>
<dbReference type="GO" id="GO:0000122">
    <property type="term" value="P:negative regulation of transcription by RNA polymerase II"/>
    <property type="evidence" value="ECO:0007669"/>
    <property type="project" value="TreeGrafter"/>
</dbReference>
<keyword evidence="6" id="KW-0539">Nucleus</keyword>
<dbReference type="EMBL" id="ASHM01003062">
    <property type="protein sequence ID" value="PNY09311.1"/>
    <property type="molecule type" value="Genomic_DNA"/>
</dbReference>
<dbReference type="Pfam" id="PF08790">
    <property type="entry name" value="zf-LYAR"/>
    <property type="match status" value="1"/>
</dbReference>
<name>A0A2K3P201_TRIPR</name>
<dbReference type="InterPro" id="IPR003604">
    <property type="entry name" value="Matrin/U1-like-C_Znf_C2H2"/>
</dbReference>
<keyword evidence="3" id="KW-0677">Repeat</keyword>
<dbReference type="GO" id="GO:0003677">
    <property type="term" value="F:DNA binding"/>
    <property type="evidence" value="ECO:0007669"/>
    <property type="project" value="InterPro"/>
</dbReference>
<dbReference type="Proteomes" id="UP000236291">
    <property type="component" value="Unassembled WGS sequence"/>
</dbReference>
<keyword evidence="2" id="KW-0479">Metal-binding</keyword>
<dbReference type="PANTHER" id="PTHR13100:SF10">
    <property type="entry name" value="CELL GROWTH-REGULATING NUCLEOLAR PROTEIN"/>
    <property type="match status" value="1"/>
</dbReference>
<evidence type="ECO:0000259" key="9">
    <source>
        <dbReference type="SMART" id="SM00451"/>
    </source>
</evidence>
<evidence type="ECO:0000256" key="6">
    <source>
        <dbReference type="ARBA" id="ARBA00023242"/>
    </source>
</evidence>
<dbReference type="ExpressionAtlas" id="A0A2K3P201">
    <property type="expression patterns" value="baseline"/>
</dbReference>
<dbReference type="GO" id="GO:0005730">
    <property type="term" value="C:nucleolus"/>
    <property type="evidence" value="ECO:0007669"/>
    <property type="project" value="TreeGrafter"/>
</dbReference>
<evidence type="ECO:0000256" key="5">
    <source>
        <dbReference type="ARBA" id="ARBA00022833"/>
    </source>
</evidence>
<comment type="caution">
    <text evidence="10">The sequence shown here is derived from an EMBL/GenBank/DDBJ whole genome shotgun (WGS) entry which is preliminary data.</text>
</comment>
<dbReference type="InterPro" id="IPR013087">
    <property type="entry name" value="Znf_C2H2_type"/>
</dbReference>
<feature type="domain" description="U1-type" evidence="9">
    <location>
        <begin position="158"/>
        <end position="192"/>
    </location>
</feature>
<keyword evidence="4 7" id="KW-0863">Zinc-finger</keyword>
<dbReference type="FunFam" id="3.30.160.60:FF:001583">
    <property type="entry name" value="UBP1-associated proteins 1C"/>
    <property type="match status" value="1"/>
</dbReference>
<protein>
    <submittedName>
        <fullName evidence="10">Zinc ion-binding protein</fullName>
    </submittedName>
</protein>
<accession>A0A2K3P201</accession>
<dbReference type="PROSITE" id="PS51804">
    <property type="entry name" value="ZF_C2HC_LYAR"/>
    <property type="match status" value="1"/>
</dbReference>
<dbReference type="Pfam" id="PF25879">
    <property type="entry name" value="WHD_LYAR"/>
    <property type="match status" value="1"/>
</dbReference>
<reference evidence="10 11" key="2">
    <citation type="journal article" date="2017" name="Front. Plant Sci.">
        <title>Gene Classification and Mining of Molecular Markers Useful in Red Clover (Trifolium pratense) Breeding.</title>
        <authorList>
            <person name="Istvanek J."/>
            <person name="Dluhosova J."/>
            <person name="Dluhos P."/>
            <person name="Patkova L."/>
            <person name="Nedelnik J."/>
            <person name="Repkova J."/>
        </authorList>
    </citation>
    <scope>NUCLEOTIDE SEQUENCE [LARGE SCALE GENOMIC DNA]</scope>
    <source>
        <strain evidence="11">cv. Tatra</strain>
        <tissue evidence="10">Young leaves</tissue>
    </source>
</reference>
<dbReference type="SMART" id="SM00451">
    <property type="entry name" value="ZnF_U1"/>
    <property type="match status" value="1"/>
</dbReference>
<evidence type="ECO:0000313" key="10">
    <source>
        <dbReference type="EMBL" id="PNY09311.1"/>
    </source>
</evidence>
<evidence type="ECO:0000256" key="4">
    <source>
        <dbReference type="ARBA" id="ARBA00022771"/>
    </source>
</evidence>